<evidence type="ECO:0000313" key="1">
    <source>
        <dbReference type="EMBL" id="TWI98624.1"/>
    </source>
</evidence>
<dbReference type="EMBL" id="VLLI01000008">
    <property type="protein sequence ID" value="TWI98624.1"/>
    <property type="molecule type" value="Genomic_DNA"/>
</dbReference>
<comment type="caution">
    <text evidence="1">The sequence shown here is derived from an EMBL/GenBank/DDBJ whole genome shotgun (WGS) entry which is preliminary data.</text>
</comment>
<name>A0A562TZU8_9SPHI</name>
<dbReference type="RefSeq" id="WP_144913447.1">
    <property type="nucleotide sequence ID" value="NZ_VLLI01000008.1"/>
</dbReference>
<accession>A0A562TZU8</accession>
<evidence type="ECO:0000313" key="2">
    <source>
        <dbReference type="Proteomes" id="UP000317010"/>
    </source>
</evidence>
<organism evidence="1 2">
    <name type="scientific">Mucilaginibacter frigoritolerans</name>
    <dbReference type="NCBI Taxonomy" id="652788"/>
    <lineage>
        <taxon>Bacteria</taxon>
        <taxon>Pseudomonadati</taxon>
        <taxon>Bacteroidota</taxon>
        <taxon>Sphingobacteriia</taxon>
        <taxon>Sphingobacteriales</taxon>
        <taxon>Sphingobacteriaceae</taxon>
        <taxon>Mucilaginibacter</taxon>
    </lineage>
</organism>
<proteinExistence type="predicted"/>
<dbReference type="Proteomes" id="UP000317010">
    <property type="component" value="Unassembled WGS sequence"/>
</dbReference>
<protein>
    <submittedName>
        <fullName evidence="1">Uncharacterized protein</fullName>
    </submittedName>
</protein>
<dbReference type="AlphaFoldDB" id="A0A562TZU8"/>
<gene>
    <name evidence="1" type="ORF">JN11_02812</name>
</gene>
<dbReference type="OrthoDB" id="670350at2"/>
<sequence>MNIYKYGFFLYLFGIGLCYGQTKLTINTTIGSYMQKQADIMGKVFLKGDYQTFAKYTYPAIVNAMGGEIRMATVLANSASSMKTQGMTFDNITFDSPSKIVKSGNELQCTLQQHTTIKLVNGRAVATSTLIAISKDGGKNWLFVDTSNKDVATMRKALPNLSTAIIIPPQQKPAFYSF</sequence>
<reference evidence="1 2" key="1">
    <citation type="submission" date="2019-07" db="EMBL/GenBank/DDBJ databases">
        <title>Genomic Encyclopedia of Archaeal and Bacterial Type Strains, Phase II (KMG-II): from individual species to whole genera.</title>
        <authorList>
            <person name="Goeker M."/>
        </authorList>
    </citation>
    <scope>NUCLEOTIDE SEQUENCE [LARGE SCALE GENOMIC DNA]</scope>
    <source>
        <strain evidence="1 2">ATCC BAA-1854</strain>
    </source>
</reference>
<keyword evidence="2" id="KW-1185">Reference proteome</keyword>